<sequence>MNEKKIPRPRNAFILFRQHHHRLLIDEWTAQGVDIPHNSKISKILGVRWKSLNEQERSHWEEQARKEKYEHEKKYPDYRYKPTRRHRRKSSKQLPLQHGSPQLPIHMTLQHPNTQHFHSSPAISTQPHPHPHPHPAPLSTVTKGVSSPAQQMSGALQRSQQVHAPPPALAPQLTPMHNLMAPGPAAGQLRPLPYPMAPSSNPAASGATAPPPHHAAPVYPPYYFPLQGYLPKFSQVPSSQVAQVTPPNHHAQVTMTSQPPPGATGPISGVPPPSLPSSLPSATSMPPSAMPHIPASATTAAIATPTSIGSSTANVNQDGGRAAGLPLAGDERASDAHKWQWRSYAYPFDRR</sequence>
<dbReference type="SMART" id="SM00398">
    <property type="entry name" value="HMG"/>
    <property type="match status" value="1"/>
</dbReference>
<organism evidence="7 8">
    <name type="scientific">Zygosaccharomyces mellis</name>
    <dbReference type="NCBI Taxonomy" id="42258"/>
    <lineage>
        <taxon>Eukaryota</taxon>
        <taxon>Fungi</taxon>
        <taxon>Dikarya</taxon>
        <taxon>Ascomycota</taxon>
        <taxon>Saccharomycotina</taxon>
        <taxon>Saccharomycetes</taxon>
        <taxon>Saccharomycetales</taxon>
        <taxon>Saccharomycetaceae</taxon>
        <taxon>Zygosaccharomyces</taxon>
    </lineage>
</organism>
<dbReference type="OrthoDB" id="6247875at2759"/>
<feature type="compositionally biased region" description="Basic and acidic residues" evidence="5">
    <location>
        <begin position="62"/>
        <end position="80"/>
    </location>
</feature>
<reference evidence="7 8" key="1">
    <citation type="submission" date="2019-01" db="EMBL/GenBank/DDBJ databases">
        <title>Draft Genome Sequencing of Zygosaccharomyces mellis Ca-7.</title>
        <authorList>
            <person name="Shiwa Y."/>
            <person name="Kanesaki Y."/>
            <person name="Ishige T."/>
            <person name="Mura K."/>
            <person name="Hori T."/>
            <person name="Tamura T."/>
        </authorList>
    </citation>
    <scope>NUCLEOTIDE SEQUENCE [LARGE SCALE GENOMIC DNA]</scope>
    <source>
        <strain evidence="7 8">Ca-7</strain>
    </source>
</reference>
<dbReference type="Pfam" id="PF00505">
    <property type="entry name" value="HMG_box"/>
    <property type="match status" value="1"/>
</dbReference>
<dbReference type="Gene3D" id="1.10.30.10">
    <property type="entry name" value="High mobility group box domain"/>
    <property type="match status" value="1"/>
</dbReference>
<dbReference type="GO" id="GO:0030154">
    <property type="term" value="P:cell differentiation"/>
    <property type="evidence" value="ECO:0007669"/>
    <property type="project" value="TreeGrafter"/>
</dbReference>
<dbReference type="InterPro" id="IPR050140">
    <property type="entry name" value="SRY-related_HMG-box_TF-like"/>
</dbReference>
<feature type="compositionally biased region" description="Low complexity" evidence="5">
    <location>
        <begin position="276"/>
        <end position="288"/>
    </location>
</feature>
<keyword evidence="2 4" id="KW-0238">DNA-binding</keyword>
<dbReference type="SUPFAM" id="SSF47095">
    <property type="entry name" value="HMG-box"/>
    <property type="match status" value="1"/>
</dbReference>
<protein>
    <recommendedName>
        <fullName evidence="6">HMG box domain-containing protein</fullName>
    </recommendedName>
</protein>
<dbReference type="Proteomes" id="UP000301737">
    <property type="component" value="Unassembled WGS sequence"/>
</dbReference>
<feature type="compositionally biased region" description="Polar residues" evidence="5">
    <location>
        <begin position="245"/>
        <end position="257"/>
    </location>
</feature>
<evidence type="ECO:0000259" key="6">
    <source>
        <dbReference type="PROSITE" id="PS50118"/>
    </source>
</evidence>
<keyword evidence="1" id="KW-0805">Transcription regulation</keyword>
<evidence type="ECO:0000256" key="5">
    <source>
        <dbReference type="SAM" id="MobiDB-lite"/>
    </source>
</evidence>
<keyword evidence="3" id="KW-0804">Transcription</keyword>
<feature type="region of interest" description="Disordered" evidence="5">
    <location>
        <begin position="308"/>
        <end position="338"/>
    </location>
</feature>
<dbReference type="PANTHER" id="PTHR10270:SF161">
    <property type="entry name" value="SEX-DETERMINING REGION Y PROTEIN"/>
    <property type="match status" value="1"/>
</dbReference>
<feature type="compositionally biased region" description="Basic and acidic residues" evidence="5">
    <location>
        <begin position="329"/>
        <end position="338"/>
    </location>
</feature>
<feature type="compositionally biased region" description="Pro residues" evidence="5">
    <location>
        <begin position="258"/>
        <end position="275"/>
    </location>
</feature>
<feature type="compositionally biased region" description="Polar residues" evidence="5">
    <location>
        <begin position="110"/>
        <end position="126"/>
    </location>
</feature>
<accession>A0A4C2E576</accession>
<keyword evidence="8" id="KW-1185">Reference proteome</keyword>
<dbReference type="PANTHER" id="PTHR10270">
    <property type="entry name" value="SOX TRANSCRIPTION FACTOR"/>
    <property type="match status" value="1"/>
</dbReference>
<feature type="compositionally biased region" description="Basic residues" evidence="5">
    <location>
        <begin position="81"/>
        <end position="91"/>
    </location>
</feature>
<feature type="region of interest" description="Disordered" evidence="5">
    <location>
        <begin position="62"/>
        <end position="191"/>
    </location>
</feature>
<dbReference type="InterPro" id="IPR009071">
    <property type="entry name" value="HMG_box_dom"/>
</dbReference>
<dbReference type="CDD" id="cd01389">
    <property type="entry name" value="HMG-box_ROX1-like"/>
    <property type="match status" value="1"/>
</dbReference>
<dbReference type="EMBL" id="BIMX01000008">
    <property type="protein sequence ID" value="GCE99141.1"/>
    <property type="molecule type" value="Genomic_DNA"/>
</dbReference>
<evidence type="ECO:0000313" key="8">
    <source>
        <dbReference type="Proteomes" id="UP000301737"/>
    </source>
</evidence>
<evidence type="ECO:0000256" key="1">
    <source>
        <dbReference type="ARBA" id="ARBA00023015"/>
    </source>
</evidence>
<dbReference type="GO" id="GO:0001228">
    <property type="term" value="F:DNA-binding transcription activator activity, RNA polymerase II-specific"/>
    <property type="evidence" value="ECO:0007669"/>
    <property type="project" value="TreeGrafter"/>
</dbReference>
<comment type="caution">
    <text evidence="7">The sequence shown here is derived from an EMBL/GenBank/DDBJ whole genome shotgun (WGS) entry which is preliminary data.</text>
</comment>
<dbReference type="PROSITE" id="PS50118">
    <property type="entry name" value="HMG_BOX_2"/>
    <property type="match status" value="1"/>
</dbReference>
<evidence type="ECO:0000313" key="7">
    <source>
        <dbReference type="EMBL" id="GCE99141.1"/>
    </source>
</evidence>
<dbReference type="GO" id="GO:0005634">
    <property type="term" value="C:nucleus"/>
    <property type="evidence" value="ECO:0007669"/>
    <property type="project" value="UniProtKB-UniRule"/>
</dbReference>
<evidence type="ECO:0000256" key="2">
    <source>
        <dbReference type="ARBA" id="ARBA00023125"/>
    </source>
</evidence>
<feature type="domain" description="HMG box" evidence="6">
    <location>
        <begin position="6"/>
        <end position="79"/>
    </location>
</feature>
<dbReference type="GO" id="GO:0000978">
    <property type="term" value="F:RNA polymerase II cis-regulatory region sequence-specific DNA binding"/>
    <property type="evidence" value="ECO:0007669"/>
    <property type="project" value="TreeGrafter"/>
</dbReference>
<feature type="DNA-binding region" description="HMG box" evidence="4">
    <location>
        <begin position="6"/>
        <end position="79"/>
    </location>
</feature>
<keyword evidence="4" id="KW-0539">Nucleus</keyword>
<evidence type="ECO:0000256" key="3">
    <source>
        <dbReference type="ARBA" id="ARBA00023163"/>
    </source>
</evidence>
<proteinExistence type="predicted"/>
<dbReference type="GO" id="GO:0000122">
    <property type="term" value="P:negative regulation of transcription by RNA polymerase II"/>
    <property type="evidence" value="ECO:0007669"/>
    <property type="project" value="TreeGrafter"/>
</dbReference>
<feature type="region of interest" description="Disordered" evidence="5">
    <location>
        <begin position="245"/>
        <end position="288"/>
    </location>
</feature>
<gene>
    <name evidence="7" type="ORF">ZYGM_002468</name>
</gene>
<evidence type="ECO:0000256" key="4">
    <source>
        <dbReference type="PROSITE-ProRule" id="PRU00267"/>
    </source>
</evidence>
<dbReference type="AlphaFoldDB" id="A0A4C2E576"/>
<dbReference type="FunFam" id="1.10.30.10:FF:000041">
    <property type="entry name" value="HMG box family protein"/>
    <property type="match status" value="1"/>
</dbReference>
<dbReference type="InterPro" id="IPR036910">
    <property type="entry name" value="HMG_box_dom_sf"/>
</dbReference>
<name>A0A4C2E576_9SACH</name>
<feature type="compositionally biased region" description="Polar residues" evidence="5">
    <location>
        <begin position="139"/>
        <end position="162"/>
    </location>
</feature>